<feature type="transmembrane region" description="Helical" evidence="6">
    <location>
        <begin position="109"/>
        <end position="130"/>
    </location>
</feature>
<dbReference type="InterPro" id="IPR011701">
    <property type="entry name" value="MFS"/>
</dbReference>
<evidence type="ECO:0000313" key="8">
    <source>
        <dbReference type="EMBL" id="AQG78663.1"/>
    </source>
</evidence>
<sequence length="446" mass="47907">MVNPGSDNPSLRYSWTVVFVLMLAYVSSFIDRQILSLLVGPIKRDMHLTDTQVSLLMGLSFALFYTLLGIPIGRLADRANRRDIIVWGVSVWSLMTALCGVVGGYGQFFLARIGVGVGEAALSPAAYSMLSDYFPKEKLASAISVYSAGVYLGSGLAVLIGAALVGMGSGPATVTLPVVGEVFSWQLLFFYIGLPGLLLAALVRWFVREPARRNLLTNNAGQTQTLSIGDVFRLIGQRRRGFLGVTFGITFTALVAYACTAWIPTLFVRRFGWTPGQIGLLYGLLITFFSTAGIILGGRLADYYVRRGHADGKVRVGLIAAVGLLLSSSICLIPNPTVAVALLAFPCFLVAFPLGASSAAIQAIMPNQARGMASAVYLFVLNLLALGFGPTLVALLTDYVFHDEQAVHWSLSIVILGGSVLSLLSYAWARGAFLSDGTRIIRMERI</sequence>
<dbReference type="STRING" id="1178516.AWR27_04525"/>
<evidence type="ECO:0000256" key="2">
    <source>
        <dbReference type="ARBA" id="ARBA00022448"/>
    </source>
</evidence>
<reference evidence="8 9" key="1">
    <citation type="submission" date="2016-01" db="EMBL/GenBank/DDBJ databases">
        <authorList>
            <person name="Oliw E.H."/>
        </authorList>
    </citation>
    <scope>NUCLEOTIDE SEQUENCE [LARGE SCALE GENOMIC DNA]</scope>
    <source>
        <strain evidence="8 9">DY10</strain>
    </source>
</reference>
<dbReference type="OrthoDB" id="9788453at2"/>
<dbReference type="PANTHER" id="PTHR23505">
    <property type="entry name" value="SPINSTER"/>
    <property type="match status" value="1"/>
</dbReference>
<feature type="transmembrane region" description="Helical" evidence="6">
    <location>
        <begin position="84"/>
        <end position="103"/>
    </location>
</feature>
<dbReference type="KEGG" id="smon:AWR27_04525"/>
<dbReference type="RefSeq" id="WP_077130103.1">
    <property type="nucleotide sequence ID" value="NZ_CP014263.1"/>
</dbReference>
<feature type="transmembrane region" description="Helical" evidence="6">
    <location>
        <begin position="53"/>
        <end position="72"/>
    </location>
</feature>
<evidence type="ECO:0000256" key="1">
    <source>
        <dbReference type="ARBA" id="ARBA00004141"/>
    </source>
</evidence>
<feature type="transmembrane region" description="Helical" evidence="6">
    <location>
        <begin position="185"/>
        <end position="207"/>
    </location>
</feature>
<comment type="subcellular location">
    <subcellularLocation>
        <location evidence="1">Membrane</location>
        <topology evidence="1">Multi-pass membrane protein</topology>
    </subcellularLocation>
</comment>
<dbReference type="PROSITE" id="PS50850">
    <property type="entry name" value="MFS"/>
    <property type="match status" value="1"/>
</dbReference>
<proteinExistence type="predicted"/>
<dbReference type="InterPro" id="IPR036259">
    <property type="entry name" value="MFS_trans_sf"/>
</dbReference>
<evidence type="ECO:0000313" key="9">
    <source>
        <dbReference type="Proteomes" id="UP000187941"/>
    </source>
</evidence>
<feature type="transmembrane region" description="Helical" evidence="6">
    <location>
        <begin position="341"/>
        <end position="364"/>
    </location>
</feature>
<feature type="transmembrane region" description="Helical" evidence="6">
    <location>
        <begin position="376"/>
        <end position="397"/>
    </location>
</feature>
<evidence type="ECO:0000256" key="5">
    <source>
        <dbReference type="ARBA" id="ARBA00023136"/>
    </source>
</evidence>
<keyword evidence="3 6" id="KW-0812">Transmembrane</keyword>
<feature type="transmembrane region" description="Helical" evidence="6">
    <location>
        <begin position="12"/>
        <end position="30"/>
    </location>
</feature>
<dbReference type="AlphaFoldDB" id="A0A1P9WTL0"/>
<dbReference type="GO" id="GO:0022857">
    <property type="term" value="F:transmembrane transporter activity"/>
    <property type="evidence" value="ECO:0007669"/>
    <property type="project" value="InterPro"/>
</dbReference>
<feature type="domain" description="Major facilitator superfamily (MFS) profile" evidence="7">
    <location>
        <begin position="17"/>
        <end position="430"/>
    </location>
</feature>
<dbReference type="GO" id="GO:0016020">
    <property type="term" value="C:membrane"/>
    <property type="evidence" value="ECO:0007669"/>
    <property type="project" value="UniProtKB-SubCell"/>
</dbReference>
<accession>A0A1P9WTL0</accession>
<dbReference type="Proteomes" id="UP000187941">
    <property type="component" value="Chromosome"/>
</dbReference>
<feature type="transmembrane region" description="Helical" evidence="6">
    <location>
        <begin position="242"/>
        <end position="264"/>
    </location>
</feature>
<dbReference type="Pfam" id="PF07690">
    <property type="entry name" value="MFS_1"/>
    <property type="match status" value="1"/>
</dbReference>
<dbReference type="InterPro" id="IPR020846">
    <property type="entry name" value="MFS_dom"/>
</dbReference>
<keyword evidence="9" id="KW-1185">Reference proteome</keyword>
<feature type="transmembrane region" description="Helical" evidence="6">
    <location>
        <begin position="276"/>
        <end position="296"/>
    </location>
</feature>
<feature type="transmembrane region" description="Helical" evidence="6">
    <location>
        <begin position="142"/>
        <end position="165"/>
    </location>
</feature>
<dbReference type="EMBL" id="CP014263">
    <property type="protein sequence ID" value="AQG78663.1"/>
    <property type="molecule type" value="Genomic_DNA"/>
</dbReference>
<dbReference type="SUPFAM" id="SSF103473">
    <property type="entry name" value="MFS general substrate transporter"/>
    <property type="match status" value="1"/>
</dbReference>
<dbReference type="PANTHER" id="PTHR23505:SF79">
    <property type="entry name" value="PROTEIN SPINSTER"/>
    <property type="match status" value="1"/>
</dbReference>
<keyword evidence="2" id="KW-0813">Transport</keyword>
<feature type="transmembrane region" description="Helical" evidence="6">
    <location>
        <begin position="409"/>
        <end position="429"/>
    </location>
</feature>
<keyword evidence="4 6" id="KW-1133">Transmembrane helix</keyword>
<keyword evidence="5 6" id="KW-0472">Membrane</keyword>
<evidence type="ECO:0000256" key="3">
    <source>
        <dbReference type="ARBA" id="ARBA00022692"/>
    </source>
</evidence>
<feature type="transmembrane region" description="Helical" evidence="6">
    <location>
        <begin position="316"/>
        <end position="335"/>
    </location>
</feature>
<name>A0A1P9WTL0_9BACT</name>
<dbReference type="Gene3D" id="1.20.1250.20">
    <property type="entry name" value="MFS general substrate transporter like domains"/>
    <property type="match status" value="2"/>
</dbReference>
<dbReference type="InterPro" id="IPR044770">
    <property type="entry name" value="MFS_spinster-like"/>
</dbReference>
<organism evidence="8 9">
    <name type="scientific">Spirosoma montaniterrae</name>
    <dbReference type="NCBI Taxonomy" id="1178516"/>
    <lineage>
        <taxon>Bacteria</taxon>
        <taxon>Pseudomonadati</taxon>
        <taxon>Bacteroidota</taxon>
        <taxon>Cytophagia</taxon>
        <taxon>Cytophagales</taxon>
        <taxon>Cytophagaceae</taxon>
        <taxon>Spirosoma</taxon>
    </lineage>
</organism>
<protein>
    <submittedName>
        <fullName evidence="8">MFS transporter</fullName>
    </submittedName>
</protein>
<evidence type="ECO:0000256" key="6">
    <source>
        <dbReference type="SAM" id="Phobius"/>
    </source>
</evidence>
<gene>
    <name evidence="8" type="ORF">AWR27_04525</name>
</gene>
<evidence type="ECO:0000259" key="7">
    <source>
        <dbReference type="PROSITE" id="PS50850"/>
    </source>
</evidence>
<dbReference type="CDD" id="cd17328">
    <property type="entry name" value="MFS_spinster_like"/>
    <property type="match status" value="1"/>
</dbReference>
<evidence type="ECO:0000256" key="4">
    <source>
        <dbReference type="ARBA" id="ARBA00022989"/>
    </source>
</evidence>